<evidence type="ECO:0000313" key="9">
    <source>
        <dbReference type="EMBL" id="MBO1319192.1"/>
    </source>
</evidence>
<feature type="domain" description="Histidine kinase" evidence="8">
    <location>
        <begin position="236"/>
        <end position="454"/>
    </location>
</feature>
<dbReference type="SMART" id="SM00388">
    <property type="entry name" value="HisKA"/>
    <property type="match status" value="1"/>
</dbReference>
<dbReference type="GO" id="GO:0005886">
    <property type="term" value="C:plasma membrane"/>
    <property type="evidence" value="ECO:0007669"/>
    <property type="project" value="TreeGrafter"/>
</dbReference>
<comment type="catalytic activity">
    <reaction evidence="1">
        <text>ATP + protein L-histidine = ADP + protein N-phospho-L-histidine.</text>
        <dbReference type="EC" id="2.7.13.3"/>
    </reaction>
</comment>
<dbReference type="PRINTS" id="PR00344">
    <property type="entry name" value="BCTRLSENSOR"/>
</dbReference>
<keyword evidence="7" id="KW-0812">Transmembrane</keyword>
<evidence type="ECO:0000256" key="6">
    <source>
        <dbReference type="ARBA" id="ARBA00023012"/>
    </source>
</evidence>
<dbReference type="InterPro" id="IPR004358">
    <property type="entry name" value="Sig_transdc_His_kin-like_C"/>
</dbReference>
<dbReference type="GO" id="GO:0016036">
    <property type="term" value="P:cellular response to phosphate starvation"/>
    <property type="evidence" value="ECO:0007669"/>
    <property type="project" value="TreeGrafter"/>
</dbReference>
<dbReference type="EMBL" id="JAFREP010000008">
    <property type="protein sequence ID" value="MBO1319192.1"/>
    <property type="molecule type" value="Genomic_DNA"/>
</dbReference>
<dbReference type="Pfam" id="PF00512">
    <property type="entry name" value="HisKA"/>
    <property type="match status" value="1"/>
</dbReference>
<dbReference type="PROSITE" id="PS50109">
    <property type="entry name" value="HIS_KIN"/>
    <property type="match status" value="1"/>
</dbReference>
<dbReference type="InterPro" id="IPR005467">
    <property type="entry name" value="His_kinase_dom"/>
</dbReference>
<dbReference type="Gene3D" id="3.30.565.10">
    <property type="entry name" value="Histidine kinase-like ATPase, C-terminal domain"/>
    <property type="match status" value="1"/>
</dbReference>
<dbReference type="Pfam" id="PF02518">
    <property type="entry name" value="HATPase_c"/>
    <property type="match status" value="1"/>
</dbReference>
<keyword evidence="4" id="KW-0808">Transferase</keyword>
<keyword evidence="10" id="KW-1185">Reference proteome</keyword>
<dbReference type="AlphaFoldDB" id="A0A8J7Q298"/>
<keyword evidence="3" id="KW-0597">Phosphoprotein</keyword>
<evidence type="ECO:0000256" key="3">
    <source>
        <dbReference type="ARBA" id="ARBA00022553"/>
    </source>
</evidence>
<feature type="transmembrane region" description="Helical" evidence="7">
    <location>
        <begin position="199"/>
        <end position="220"/>
    </location>
</feature>
<dbReference type="SUPFAM" id="SSF55874">
    <property type="entry name" value="ATPase domain of HSP90 chaperone/DNA topoisomerase II/histidine kinase"/>
    <property type="match status" value="1"/>
</dbReference>
<proteinExistence type="predicted"/>
<organism evidence="9 10">
    <name type="scientific">Acanthopleuribacter pedis</name>
    <dbReference type="NCBI Taxonomy" id="442870"/>
    <lineage>
        <taxon>Bacteria</taxon>
        <taxon>Pseudomonadati</taxon>
        <taxon>Acidobacteriota</taxon>
        <taxon>Holophagae</taxon>
        <taxon>Acanthopleuribacterales</taxon>
        <taxon>Acanthopleuribacteraceae</taxon>
        <taxon>Acanthopleuribacter</taxon>
    </lineage>
</organism>
<protein>
    <recommendedName>
        <fullName evidence="2">histidine kinase</fullName>
        <ecNumber evidence="2">2.7.13.3</ecNumber>
    </recommendedName>
</protein>
<keyword evidence="7" id="KW-0472">Membrane</keyword>
<comment type="caution">
    <text evidence="9">The sequence shown here is derived from an EMBL/GenBank/DDBJ whole genome shotgun (WGS) entry which is preliminary data.</text>
</comment>
<reference evidence="9" key="1">
    <citation type="submission" date="2021-03" db="EMBL/GenBank/DDBJ databases">
        <authorList>
            <person name="Wang G."/>
        </authorList>
    </citation>
    <scope>NUCLEOTIDE SEQUENCE</scope>
    <source>
        <strain evidence="9">KCTC 12899</strain>
    </source>
</reference>
<evidence type="ECO:0000256" key="5">
    <source>
        <dbReference type="ARBA" id="ARBA00022777"/>
    </source>
</evidence>
<evidence type="ECO:0000313" key="10">
    <source>
        <dbReference type="Proteomes" id="UP000664417"/>
    </source>
</evidence>
<dbReference type="PANTHER" id="PTHR45453:SF1">
    <property type="entry name" value="PHOSPHATE REGULON SENSOR PROTEIN PHOR"/>
    <property type="match status" value="1"/>
</dbReference>
<dbReference type="CDD" id="cd00082">
    <property type="entry name" value="HisKA"/>
    <property type="match status" value="1"/>
</dbReference>
<dbReference type="RefSeq" id="WP_207859011.1">
    <property type="nucleotide sequence ID" value="NZ_JAFREP010000008.1"/>
</dbReference>
<dbReference type="InterPro" id="IPR003661">
    <property type="entry name" value="HisK_dim/P_dom"/>
</dbReference>
<keyword evidence="7" id="KW-1133">Transmembrane helix</keyword>
<accession>A0A8J7Q298</accession>
<keyword evidence="6" id="KW-0902">Two-component regulatory system</keyword>
<feature type="transmembrane region" description="Helical" evidence="7">
    <location>
        <begin position="12"/>
        <end position="36"/>
    </location>
</feature>
<dbReference type="SMART" id="SM00387">
    <property type="entry name" value="HATPase_c"/>
    <property type="match status" value="1"/>
</dbReference>
<dbReference type="GO" id="GO:0000155">
    <property type="term" value="F:phosphorelay sensor kinase activity"/>
    <property type="evidence" value="ECO:0007669"/>
    <property type="project" value="InterPro"/>
</dbReference>
<dbReference type="Gene3D" id="1.10.287.130">
    <property type="match status" value="1"/>
</dbReference>
<dbReference type="InterPro" id="IPR003594">
    <property type="entry name" value="HATPase_dom"/>
</dbReference>
<dbReference type="EC" id="2.7.13.3" evidence="2"/>
<dbReference type="InterPro" id="IPR036890">
    <property type="entry name" value="HATPase_C_sf"/>
</dbReference>
<evidence type="ECO:0000256" key="1">
    <source>
        <dbReference type="ARBA" id="ARBA00000085"/>
    </source>
</evidence>
<evidence type="ECO:0000256" key="4">
    <source>
        <dbReference type="ARBA" id="ARBA00022679"/>
    </source>
</evidence>
<dbReference type="PANTHER" id="PTHR45453">
    <property type="entry name" value="PHOSPHATE REGULON SENSOR PROTEIN PHOR"/>
    <property type="match status" value="1"/>
</dbReference>
<evidence type="ECO:0000256" key="7">
    <source>
        <dbReference type="SAM" id="Phobius"/>
    </source>
</evidence>
<keyword evidence="5" id="KW-0418">Kinase</keyword>
<name>A0A8J7Q298_9BACT</name>
<dbReference type="InterPro" id="IPR036097">
    <property type="entry name" value="HisK_dim/P_sf"/>
</dbReference>
<dbReference type="FunFam" id="3.30.565.10:FF:000006">
    <property type="entry name" value="Sensor histidine kinase WalK"/>
    <property type="match status" value="1"/>
</dbReference>
<gene>
    <name evidence="9" type="ORF">J3U88_12035</name>
</gene>
<dbReference type="CDD" id="cd00075">
    <property type="entry name" value="HATPase"/>
    <property type="match status" value="1"/>
</dbReference>
<dbReference type="Proteomes" id="UP000664417">
    <property type="component" value="Unassembled WGS sequence"/>
</dbReference>
<dbReference type="InterPro" id="IPR050351">
    <property type="entry name" value="BphY/WalK/GraS-like"/>
</dbReference>
<dbReference type="SUPFAM" id="SSF47384">
    <property type="entry name" value="Homodimeric domain of signal transducing histidine kinase"/>
    <property type="match status" value="1"/>
</dbReference>
<dbReference type="GO" id="GO:0004721">
    <property type="term" value="F:phosphoprotein phosphatase activity"/>
    <property type="evidence" value="ECO:0007669"/>
    <property type="project" value="TreeGrafter"/>
</dbReference>
<evidence type="ECO:0000256" key="2">
    <source>
        <dbReference type="ARBA" id="ARBA00012438"/>
    </source>
</evidence>
<sequence length="454" mass="51330">MKAHQQQWIIKFLMFAPPILFILYAGHSLTLIRGLLSKSSSFHLDYANNLIQDYLEMSLAIDLNKLEACISEGRLKCPPGKWTTLEGGGDPLTFVQYGNKQYPVYLREEVLPEVLENYFNTKPGLKGLLTSRYHEPVYWIQILDENKEVVYRSGPQPDPEAAHQVYAMSRTLKKYSIDIVYRSFGPKQLYSVARTRINFAAGFLLFIMAVFSLMLITRAIRQKILLARQKTFFVTTISHEFKTPLAIIRLAAETLAAGRTKTKEDEKKFHNMISAEINRLDHLVHKVLSFNKIELGQISYNAQPIDLRDIVTTTCDAFQMQAESEGFTFEVAITNEPCPILGDPGLIRHAIDNICDNAFKYSGDNKYVAVTLERRGDQIRLAIRDRGIGIPANELPHITKSFYRVEDQKAGGIRGSGLGLSISSHILNHAKARLDVDSTHGEGTTFTLMFPVNQ</sequence>
<evidence type="ECO:0000259" key="8">
    <source>
        <dbReference type="PROSITE" id="PS50109"/>
    </source>
</evidence>